<dbReference type="Gene3D" id="3.30.565.10">
    <property type="entry name" value="Histidine kinase-like ATPase, C-terminal domain"/>
    <property type="match status" value="1"/>
</dbReference>
<dbReference type="EMBL" id="CP060634">
    <property type="protein sequence ID" value="QNM05569.1"/>
    <property type="molecule type" value="Genomic_DNA"/>
</dbReference>
<evidence type="ECO:0000259" key="10">
    <source>
        <dbReference type="PROSITE" id="PS50109"/>
    </source>
</evidence>
<evidence type="ECO:0000256" key="3">
    <source>
        <dbReference type="ARBA" id="ARBA00012438"/>
    </source>
</evidence>
<evidence type="ECO:0000256" key="7">
    <source>
        <dbReference type="ARBA" id="ARBA00023012"/>
    </source>
</evidence>
<dbReference type="PROSITE" id="PS50109">
    <property type="entry name" value="HIS_KIN"/>
    <property type="match status" value="1"/>
</dbReference>
<dbReference type="Proteomes" id="UP000515823">
    <property type="component" value="Chromosome"/>
</dbReference>
<dbReference type="SMART" id="SM00387">
    <property type="entry name" value="HATPase_c"/>
    <property type="match status" value="1"/>
</dbReference>
<gene>
    <name evidence="11" type="ORF">H9Q78_14260</name>
</gene>
<feature type="transmembrane region" description="Helical" evidence="9">
    <location>
        <begin position="162"/>
        <end position="190"/>
    </location>
</feature>
<feature type="transmembrane region" description="Helical" evidence="9">
    <location>
        <begin position="12"/>
        <end position="33"/>
    </location>
</feature>
<evidence type="ECO:0000256" key="1">
    <source>
        <dbReference type="ARBA" id="ARBA00000085"/>
    </source>
</evidence>
<protein>
    <recommendedName>
        <fullName evidence="3">histidine kinase</fullName>
        <ecNumber evidence="3">2.7.13.3</ecNumber>
    </recommendedName>
</protein>
<dbReference type="GO" id="GO:0005886">
    <property type="term" value="C:plasma membrane"/>
    <property type="evidence" value="ECO:0007669"/>
    <property type="project" value="TreeGrafter"/>
</dbReference>
<dbReference type="GO" id="GO:0016036">
    <property type="term" value="P:cellular response to phosphate starvation"/>
    <property type="evidence" value="ECO:0007669"/>
    <property type="project" value="TreeGrafter"/>
</dbReference>
<dbReference type="FunFam" id="3.30.565.10:FF:000006">
    <property type="entry name" value="Sensor histidine kinase WalK"/>
    <property type="match status" value="1"/>
</dbReference>
<dbReference type="RefSeq" id="WP_249302684.1">
    <property type="nucleotide sequence ID" value="NZ_CP060634.1"/>
</dbReference>
<keyword evidence="9" id="KW-0812">Transmembrane</keyword>
<feature type="domain" description="Histidine kinase" evidence="10">
    <location>
        <begin position="205"/>
        <end position="422"/>
    </location>
</feature>
<evidence type="ECO:0000256" key="5">
    <source>
        <dbReference type="ARBA" id="ARBA00022679"/>
    </source>
</evidence>
<dbReference type="EC" id="2.7.13.3" evidence="3"/>
<evidence type="ECO:0000313" key="12">
    <source>
        <dbReference type="Proteomes" id="UP000515823"/>
    </source>
</evidence>
<evidence type="ECO:0000256" key="9">
    <source>
        <dbReference type="SAM" id="Phobius"/>
    </source>
</evidence>
<dbReference type="InterPro" id="IPR003594">
    <property type="entry name" value="HATPase_dom"/>
</dbReference>
<comment type="catalytic activity">
    <reaction evidence="1">
        <text>ATP + protein L-histidine = ADP + protein N-phospho-L-histidine.</text>
        <dbReference type="EC" id="2.7.13.3"/>
    </reaction>
</comment>
<keyword evidence="7" id="KW-0902">Two-component regulatory system</keyword>
<dbReference type="CDD" id="cd00082">
    <property type="entry name" value="HisKA"/>
    <property type="match status" value="1"/>
</dbReference>
<dbReference type="InterPro" id="IPR036097">
    <property type="entry name" value="HisK_dim/P_sf"/>
</dbReference>
<dbReference type="SUPFAM" id="SSF47384">
    <property type="entry name" value="Homodimeric domain of signal transducing histidine kinase"/>
    <property type="match status" value="1"/>
</dbReference>
<dbReference type="InterPro" id="IPR003661">
    <property type="entry name" value="HisK_dim/P_dom"/>
</dbReference>
<keyword evidence="5" id="KW-0808">Transferase</keyword>
<keyword evidence="6 11" id="KW-0418">Kinase</keyword>
<sequence length="423" mass="47006">MIKKLKRKFILINMILISIVLVITFAVVCAVTYNRLCRESYDVMERRVMRELPGLPENAEDRYGKKSMQPGPDRPFLMTDAKEGATFVVKLEQDGSVKEVIGENLVIEDEVLEDIVALCLSQDKERGTVKGMGLRYLKYSDINGTQIVFMDRSDEVSSMKSLIFISLLVGIGSLAVFLVISVCLAGWVVGPVKDSWDRERQFVADASHELKTPLTVILANTGILLSHKEDSIADQVKWVENTRTEAVRMKDLVNDLLELAKADAGTDRPVLSRLNLSDLVWSAALPFESVMFEQGKKLDTAVEPEIYVSGDEGRLRQLLAILLDNACKYAEEKGVVTLSLLGSKDKGKLSVHNTGSYIEKEQLPHVFERFYRGEKSRSRDAGGYGLGLSIASNIAESHAGRISVQSGKEEGTTFFVTLPRLKP</sequence>
<dbReference type="SUPFAM" id="SSF55874">
    <property type="entry name" value="ATPase domain of HSP90 chaperone/DNA topoisomerase II/histidine kinase"/>
    <property type="match status" value="1"/>
</dbReference>
<keyword evidence="8 9" id="KW-0472">Membrane</keyword>
<dbReference type="InterPro" id="IPR005467">
    <property type="entry name" value="His_kinase_dom"/>
</dbReference>
<evidence type="ECO:0000256" key="4">
    <source>
        <dbReference type="ARBA" id="ARBA00022553"/>
    </source>
</evidence>
<dbReference type="PANTHER" id="PTHR45453">
    <property type="entry name" value="PHOSPHATE REGULON SENSOR PROTEIN PHOR"/>
    <property type="match status" value="1"/>
</dbReference>
<dbReference type="CDD" id="cd00075">
    <property type="entry name" value="HATPase"/>
    <property type="match status" value="1"/>
</dbReference>
<dbReference type="FunFam" id="1.10.287.130:FF:000001">
    <property type="entry name" value="Two-component sensor histidine kinase"/>
    <property type="match status" value="1"/>
</dbReference>
<dbReference type="Pfam" id="PF00512">
    <property type="entry name" value="HisKA"/>
    <property type="match status" value="1"/>
</dbReference>
<evidence type="ECO:0000256" key="2">
    <source>
        <dbReference type="ARBA" id="ARBA00004370"/>
    </source>
</evidence>
<evidence type="ECO:0000256" key="8">
    <source>
        <dbReference type="ARBA" id="ARBA00023136"/>
    </source>
</evidence>
<name>A0A7G9G437_9FIRM</name>
<accession>A0A7G9G437</accession>
<dbReference type="GO" id="GO:0000155">
    <property type="term" value="F:phosphorelay sensor kinase activity"/>
    <property type="evidence" value="ECO:0007669"/>
    <property type="project" value="InterPro"/>
</dbReference>
<dbReference type="PRINTS" id="PR00344">
    <property type="entry name" value="BCTRLSENSOR"/>
</dbReference>
<dbReference type="AlphaFoldDB" id="A0A7G9G437"/>
<dbReference type="InterPro" id="IPR036890">
    <property type="entry name" value="HATPase_C_sf"/>
</dbReference>
<dbReference type="SMART" id="SM00388">
    <property type="entry name" value="HisKA"/>
    <property type="match status" value="1"/>
</dbReference>
<dbReference type="InterPro" id="IPR050351">
    <property type="entry name" value="BphY/WalK/GraS-like"/>
</dbReference>
<dbReference type="KEGG" id="qdo:H9Q78_14260"/>
<dbReference type="InterPro" id="IPR004358">
    <property type="entry name" value="Sig_transdc_His_kin-like_C"/>
</dbReference>
<dbReference type="PANTHER" id="PTHR45453:SF1">
    <property type="entry name" value="PHOSPHATE REGULON SENSOR PROTEIN PHOR"/>
    <property type="match status" value="1"/>
</dbReference>
<evidence type="ECO:0000256" key="6">
    <source>
        <dbReference type="ARBA" id="ARBA00022777"/>
    </source>
</evidence>
<keyword evidence="4" id="KW-0597">Phosphoprotein</keyword>
<dbReference type="Pfam" id="PF02518">
    <property type="entry name" value="HATPase_c"/>
    <property type="match status" value="1"/>
</dbReference>
<keyword evidence="9" id="KW-1133">Transmembrane helix</keyword>
<proteinExistence type="predicted"/>
<keyword evidence="12" id="KW-1185">Reference proteome</keyword>
<dbReference type="GO" id="GO:0004721">
    <property type="term" value="F:phosphoprotein phosphatase activity"/>
    <property type="evidence" value="ECO:0007669"/>
    <property type="project" value="TreeGrafter"/>
</dbReference>
<organism evidence="11 12">
    <name type="scientific">Qiania dongpingensis</name>
    <dbReference type="NCBI Taxonomy" id="2763669"/>
    <lineage>
        <taxon>Bacteria</taxon>
        <taxon>Bacillati</taxon>
        <taxon>Bacillota</taxon>
        <taxon>Clostridia</taxon>
        <taxon>Lachnospirales</taxon>
        <taxon>Lachnospiraceae</taxon>
        <taxon>Qiania</taxon>
    </lineage>
</organism>
<evidence type="ECO:0000313" key="11">
    <source>
        <dbReference type="EMBL" id="QNM05569.1"/>
    </source>
</evidence>
<comment type="subcellular location">
    <subcellularLocation>
        <location evidence="2">Membrane</location>
    </subcellularLocation>
</comment>
<reference evidence="11 12" key="1">
    <citation type="submission" date="2020-08" db="EMBL/GenBank/DDBJ databases">
        <authorList>
            <person name="Liu C."/>
            <person name="Sun Q."/>
        </authorList>
    </citation>
    <scope>NUCLEOTIDE SEQUENCE [LARGE SCALE GENOMIC DNA]</scope>
    <source>
        <strain evidence="11 12">NSJ-38</strain>
    </source>
</reference>
<dbReference type="Gene3D" id="1.10.287.130">
    <property type="match status" value="1"/>
</dbReference>